<comment type="caution">
    <text evidence="12">The sequence shown here is derived from an EMBL/GenBank/DDBJ whole genome shotgun (WGS) entry which is preliminary data.</text>
</comment>
<dbReference type="VEuPathDB" id="FungiDB:BON22_2643"/>
<dbReference type="InterPro" id="IPR051007">
    <property type="entry name" value="creA/MIG_C2H2-ZnF"/>
</dbReference>
<evidence type="ECO:0000256" key="10">
    <source>
        <dbReference type="SAM" id="MobiDB-lite"/>
    </source>
</evidence>
<keyword evidence="3" id="KW-0677">Repeat</keyword>
<evidence type="ECO:0000256" key="8">
    <source>
        <dbReference type="ARBA" id="ARBA00023242"/>
    </source>
</evidence>
<evidence type="ECO:0000256" key="7">
    <source>
        <dbReference type="ARBA" id="ARBA00023163"/>
    </source>
</evidence>
<feature type="region of interest" description="Disordered" evidence="10">
    <location>
        <begin position="193"/>
        <end position="219"/>
    </location>
</feature>
<dbReference type="FunFam" id="3.30.160.60:FF:000690">
    <property type="entry name" value="Zinc finger protein 354C"/>
    <property type="match status" value="1"/>
</dbReference>
<dbReference type="PROSITE" id="PS00028">
    <property type="entry name" value="ZINC_FINGER_C2H2_1"/>
    <property type="match status" value="2"/>
</dbReference>
<evidence type="ECO:0000256" key="2">
    <source>
        <dbReference type="ARBA" id="ARBA00022723"/>
    </source>
</evidence>
<evidence type="ECO:0000256" key="6">
    <source>
        <dbReference type="ARBA" id="ARBA00023015"/>
    </source>
</evidence>
<keyword evidence="8" id="KW-0539">Nucleus</keyword>
<evidence type="ECO:0000259" key="11">
    <source>
        <dbReference type="PROSITE" id="PS50157"/>
    </source>
</evidence>
<feature type="compositionally biased region" description="Polar residues" evidence="10">
    <location>
        <begin position="309"/>
        <end position="319"/>
    </location>
</feature>
<dbReference type="SUPFAM" id="SSF57667">
    <property type="entry name" value="beta-beta-alpha zinc fingers"/>
    <property type="match status" value="1"/>
</dbReference>
<keyword evidence="5" id="KW-0862">Zinc</keyword>
<dbReference type="SMART" id="SM00355">
    <property type="entry name" value="ZnF_C2H2"/>
    <property type="match status" value="2"/>
</dbReference>
<evidence type="ECO:0000256" key="9">
    <source>
        <dbReference type="PROSITE-ProRule" id="PRU00042"/>
    </source>
</evidence>
<dbReference type="GO" id="GO:0005634">
    <property type="term" value="C:nucleus"/>
    <property type="evidence" value="ECO:0007669"/>
    <property type="project" value="UniProtKB-SubCell"/>
</dbReference>
<dbReference type="InterPro" id="IPR013087">
    <property type="entry name" value="Znf_C2H2_type"/>
</dbReference>
<gene>
    <name evidence="12" type="ORF">BON22_2643</name>
</gene>
<dbReference type="AlphaFoldDB" id="A0A1V2L7P8"/>
<protein>
    <submittedName>
        <fullName evidence="12">DNA-binding protein cre-1</fullName>
    </submittedName>
</protein>
<keyword evidence="2" id="KW-0479">Metal-binding</keyword>
<dbReference type="OMA" id="NKDDRPY"/>
<keyword evidence="13" id="KW-1185">Reference proteome</keyword>
<evidence type="ECO:0000256" key="4">
    <source>
        <dbReference type="ARBA" id="ARBA00022771"/>
    </source>
</evidence>
<organism evidence="12 13">
    <name type="scientific">Cyberlindnera fabianii</name>
    <name type="common">Yeast</name>
    <name type="synonym">Hansenula fabianii</name>
    <dbReference type="NCBI Taxonomy" id="36022"/>
    <lineage>
        <taxon>Eukaryota</taxon>
        <taxon>Fungi</taxon>
        <taxon>Dikarya</taxon>
        <taxon>Ascomycota</taxon>
        <taxon>Saccharomycotina</taxon>
        <taxon>Saccharomycetes</taxon>
        <taxon>Phaffomycetales</taxon>
        <taxon>Phaffomycetaceae</taxon>
        <taxon>Cyberlindnera</taxon>
    </lineage>
</organism>
<feature type="domain" description="C2H2-type" evidence="11">
    <location>
        <begin position="51"/>
        <end position="78"/>
    </location>
</feature>
<feature type="compositionally biased region" description="Pro residues" evidence="10">
    <location>
        <begin position="140"/>
        <end position="155"/>
    </location>
</feature>
<dbReference type="InterPro" id="IPR036236">
    <property type="entry name" value="Znf_C2H2_sf"/>
</dbReference>
<dbReference type="GO" id="GO:0000433">
    <property type="term" value="P:carbon catabolite repression of transcription from RNA polymerase II promoter by glucose"/>
    <property type="evidence" value="ECO:0007669"/>
    <property type="project" value="TreeGrafter"/>
</dbReference>
<evidence type="ECO:0000313" key="13">
    <source>
        <dbReference type="Proteomes" id="UP000189513"/>
    </source>
</evidence>
<feature type="compositionally biased region" description="Polar residues" evidence="10">
    <location>
        <begin position="104"/>
        <end position="115"/>
    </location>
</feature>
<keyword evidence="12" id="KW-0238">DNA-binding</keyword>
<feature type="region of interest" description="Disordered" evidence="10">
    <location>
        <begin position="265"/>
        <end position="333"/>
    </location>
</feature>
<dbReference type="PANTHER" id="PTHR47428:SF1">
    <property type="entry name" value="REGULATORY PROTEIN MIG1-RELATED"/>
    <property type="match status" value="1"/>
</dbReference>
<dbReference type="Gene3D" id="3.30.160.60">
    <property type="entry name" value="Classic Zinc Finger"/>
    <property type="match status" value="2"/>
</dbReference>
<feature type="region of interest" description="Disordered" evidence="10">
    <location>
        <begin position="1"/>
        <end position="20"/>
    </location>
</feature>
<keyword evidence="6" id="KW-0805">Transcription regulation</keyword>
<evidence type="ECO:0000313" key="12">
    <source>
        <dbReference type="EMBL" id="ONH67635.1"/>
    </source>
</evidence>
<sequence length="333" mass="36365">MPAAPTAQPVDSQPVADDTSRPYSCNICNKSFHRLEHQTRHMRIHTGEKPFACNFCTKKFSRSDELTRHTRIHSNTRVRKSGKNGQYQTVNQPVTYYVPLPGDSQLTSPTGQFYQPNMPHQQLPPFPGQPPAQAPQQSQLPPPQQGPLTQLPPQPLHQVGSSSSLFQANKQIHLPNIQSPPKILKSSSSQSFQTSSLFSSSNNSSTNLSALSSKSNSSTSLASLGNFHGSHLGALSNLKRMTPISTNASVPSSLLRPSHSLTTLSTLNHHHHLDRDHISKKSRPNSPPMFHLSETPLSTPLQSPKMGATTPTGNITLPSIKSLDLPSLDSHMN</sequence>
<feature type="compositionally biased region" description="Pro residues" evidence="10">
    <location>
        <begin position="122"/>
        <end position="133"/>
    </location>
</feature>
<dbReference type="Proteomes" id="UP000189513">
    <property type="component" value="Unassembled WGS sequence"/>
</dbReference>
<name>A0A1V2L7P8_CYBFA</name>
<evidence type="ECO:0000256" key="3">
    <source>
        <dbReference type="ARBA" id="ARBA00022737"/>
    </source>
</evidence>
<feature type="region of interest" description="Disordered" evidence="10">
    <location>
        <begin position="98"/>
        <end position="162"/>
    </location>
</feature>
<dbReference type="PROSITE" id="PS50157">
    <property type="entry name" value="ZINC_FINGER_C2H2_2"/>
    <property type="match status" value="2"/>
</dbReference>
<evidence type="ECO:0000256" key="5">
    <source>
        <dbReference type="ARBA" id="ARBA00022833"/>
    </source>
</evidence>
<dbReference type="EMBL" id="MPUK01000004">
    <property type="protein sequence ID" value="ONH67635.1"/>
    <property type="molecule type" value="Genomic_DNA"/>
</dbReference>
<keyword evidence="7" id="KW-0804">Transcription</keyword>
<dbReference type="STRING" id="36022.A0A1V2L7P8"/>
<feature type="domain" description="C2H2-type" evidence="11">
    <location>
        <begin position="23"/>
        <end position="50"/>
    </location>
</feature>
<dbReference type="PANTHER" id="PTHR47428">
    <property type="entry name" value="REGULATORY PROTEIN MIG1-RELATED"/>
    <property type="match status" value="1"/>
</dbReference>
<accession>A0A1V2L7P8</accession>
<dbReference type="Pfam" id="PF00096">
    <property type="entry name" value="zf-C2H2"/>
    <property type="match status" value="2"/>
</dbReference>
<keyword evidence="4 9" id="KW-0863">Zinc-finger</keyword>
<proteinExistence type="predicted"/>
<evidence type="ECO:0000256" key="1">
    <source>
        <dbReference type="ARBA" id="ARBA00004123"/>
    </source>
</evidence>
<dbReference type="GO" id="GO:0005737">
    <property type="term" value="C:cytoplasm"/>
    <property type="evidence" value="ECO:0007669"/>
    <property type="project" value="TreeGrafter"/>
</dbReference>
<dbReference type="FunFam" id="3.30.160.60:FF:001498">
    <property type="entry name" value="Zinc finger protein 404"/>
    <property type="match status" value="1"/>
</dbReference>
<reference evidence="13" key="1">
    <citation type="journal article" date="2017" name="Genome Announc.">
        <title>Genome sequences of Cyberlindnera fabianii 65, Pichia kudriavzevii 129, and Saccharomyces cerevisiae 131 isolated from fermented masau fruits in Zimbabwe.</title>
        <authorList>
            <person name="van Rijswijck I.M.H."/>
            <person name="Derks M.F.L."/>
            <person name="Abee T."/>
            <person name="de Ridder D."/>
            <person name="Smid E.J."/>
        </authorList>
    </citation>
    <scope>NUCLEOTIDE SEQUENCE [LARGE SCALE GENOMIC DNA]</scope>
    <source>
        <strain evidence="13">65</strain>
    </source>
</reference>
<comment type="subcellular location">
    <subcellularLocation>
        <location evidence="1">Nucleus</location>
    </subcellularLocation>
</comment>
<dbReference type="GO" id="GO:0008270">
    <property type="term" value="F:zinc ion binding"/>
    <property type="evidence" value="ECO:0007669"/>
    <property type="project" value="UniProtKB-KW"/>
</dbReference>
<dbReference type="GO" id="GO:0000978">
    <property type="term" value="F:RNA polymerase II cis-regulatory region sequence-specific DNA binding"/>
    <property type="evidence" value="ECO:0007669"/>
    <property type="project" value="TreeGrafter"/>
</dbReference>